<feature type="compositionally biased region" description="Low complexity" evidence="1">
    <location>
        <begin position="1"/>
        <end position="16"/>
    </location>
</feature>
<feature type="compositionally biased region" description="Pro residues" evidence="1">
    <location>
        <begin position="307"/>
        <end position="317"/>
    </location>
</feature>
<reference evidence="2" key="1">
    <citation type="submission" date="2023-10" db="EMBL/GenBank/DDBJ databases">
        <authorList>
            <person name="Chen Y."/>
            <person name="Shah S."/>
            <person name="Dougan E. K."/>
            <person name="Thang M."/>
            <person name="Chan C."/>
        </authorList>
    </citation>
    <scope>NUCLEOTIDE SEQUENCE [LARGE SCALE GENOMIC DNA]</scope>
</reference>
<feature type="region of interest" description="Disordered" evidence="1">
    <location>
        <begin position="241"/>
        <end position="273"/>
    </location>
</feature>
<feature type="region of interest" description="Disordered" evidence="1">
    <location>
        <begin position="123"/>
        <end position="143"/>
    </location>
</feature>
<evidence type="ECO:0000313" key="3">
    <source>
        <dbReference type="Proteomes" id="UP001189429"/>
    </source>
</evidence>
<accession>A0ABN9UJJ0</accession>
<dbReference type="Proteomes" id="UP001189429">
    <property type="component" value="Unassembled WGS sequence"/>
</dbReference>
<evidence type="ECO:0000256" key="1">
    <source>
        <dbReference type="SAM" id="MobiDB-lite"/>
    </source>
</evidence>
<feature type="region of interest" description="Disordered" evidence="1">
    <location>
        <begin position="360"/>
        <end position="435"/>
    </location>
</feature>
<sequence length="621" mass="61434">MGRPPSGSAPTTAAATELSAEGLGDPPAADVWAQPAMPACGGPPAADVWAPPQGGLPDDRAPPATPAYGGPPAVDACAPSQKDSTWAPPASAEEEEEEEEEKEPKSSISEELEAMMSGLDLLRDTLSGRPPAQEAEAAAAPTATLADRVWREVPSGPRGGGGDLQAEAVFPEDVPPAAAGEQAAAGQPGALANQQPQTAALGGEADRLTLGPGCPRPSPLPAADNHPAWQPRAAELGCEAGAGLAPAPPAHQWQQRQQEPALASAGAARPRPTAAECGAFGGAGAVTDMGNSYARAIFSHEGRAGHGPPPPGRPHPGAPGAALRGPPGAPPGPPGAFHGDPAAPPLTAADLMRGAGVSGPAAVGPMAPPPLTAADLMRTAGAGDPRDADSMGPPPLTAADLMRADGAGSLGVADHVPPREAGTSCPGTADHAASPPMSAADLLREASAGWPDDDDLPPLTAADIMQDVGCGGPGAPEHMVPPPLTAADAMREAGASGLGAADMASGGYGGPSPPVDGQAAQRLPLWGAMPRPQPELATADSAAGRPQLTAKDLGIVAYGAGPAGGGPPETTDLKPLAASFWESRLRGAKGAISTSWKTFADTMDGIFVPDAGGPHCLCVWP</sequence>
<protein>
    <submittedName>
        <fullName evidence="2">Uncharacterized protein</fullName>
    </submittedName>
</protein>
<keyword evidence="3" id="KW-1185">Reference proteome</keyword>
<feature type="region of interest" description="Disordered" evidence="1">
    <location>
        <begin position="300"/>
        <end position="348"/>
    </location>
</feature>
<evidence type="ECO:0000313" key="2">
    <source>
        <dbReference type="EMBL" id="CAK0859842.1"/>
    </source>
</evidence>
<feature type="compositionally biased region" description="Low complexity" evidence="1">
    <location>
        <begin position="178"/>
        <end position="197"/>
    </location>
</feature>
<comment type="caution">
    <text evidence="2">The sequence shown here is derived from an EMBL/GenBank/DDBJ whole genome shotgun (WGS) entry which is preliminary data.</text>
</comment>
<name>A0ABN9UJJ0_9DINO</name>
<gene>
    <name evidence="2" type="ORF">PCOR1329_LOCUS49075</name>
</gene>
<proteinExistence type="predicted"/>
<dbReference type="EMBL" id="CAUYUJ010015937">
    <property type="protein sequence ID" value="CAK0859842.1"/>
    <property type="molecule type" value="Genomic_DNA"/>
</dbReference>
<feature type="region of interest" description="Disordered" evidence="1">
    <location>
        <begin position="1"/>
        <end position="109"/>
    </location>
</feature>
<feature type="compositionally biased region" description="Low complexity" evidence="1">
    <location>
        <begin position="335"/>
        <end position="348"/>
    </location>
</feature>
<feature type="compositionally biased region" description="Acidic residues" evidence="1">
    <location>
        <begin position="92"/>
        <end position="101"/>
    </location>
</feature>
<feature type="compositionally biased region" description="Low complexity" evidence="1">
    <location>
        <begin position="33"/>
        <end position="46"/>
    </location>
</feature>
<organism evidence="2 3">
    <name type="scientific">Prorocentrum cordatum</name>
    <dbReference type="NCBI Taxonomy" id="2364126"/>
    <lineage>
        <taxon>Eukaryota</taxon>
        <taxon>Sar</taxon>
        <taxon>Alveolata</taxon>
        <taxon>Dinophyceae</taxon>
        <taxon>Prorocentrales</taxon>
        <taxon>Prorocentraceae</taxon>
        <taxon>Prorocentrum</taxon>
    </lineage>
</organism>
<feature type="compositionally biased region" description="Low complexity" evidence="1">
    <location>
        <begin position="130"/>
        <end position="143"/>
    </location>
</feature>
<feature type="region of interest" description="Disordered" evidence="1">
    <location>
        <begin position="178"/>
        <end position="227"/>
    </location>
</feature>